<gene>
    <name evidence="5" type="primary">LOC125776869</name>
</gene>
<keyword evidence="1" id="KW-0433">Leucine-rich repeat</keyword>
<dbReference type="Pfam" id="PF00560">
    <property type="entry name" value="LRR_1"/>
    <property type="match status" value="1"/>
</dbReference>
<dbReference type="Proteomes" id="UP001652620">
    <property type="component" value="Chromosome 1"/>
</dbReference>
<keyword evidence="3" id="KW-0677">Repeat</keyword>
<dbReference type="InterPro" id="IPR001611">
    <property type="entry name" value="Leu-rich_rpt"/>
</dbReference>
<name>A0ABM3JBG6_BACDO</name>
<evidence type="ECO:0000313" key="4">
    <source>
        <dbReference type="Proteomes" id="UP001652620"/>
    </source>
</evidence>
<accession>A0ABM3JBG6</accession>
<keyword evidence="2" id="KW-0732">Signal</keyword>
<proteinExistence type="predicted"/>
<evidence type="ECO:0000313" key="5">
    <source>
        <dbReference type="RefSeq" id="XP_049306562.1"/>
    </source>
</evidence>
<dbReference type="PROSITE" id="PS51450">
    <property type="entry name" value="LRR"/>
    <property type="match status" value="1"/>
</dbReference>
<evidence type="ECO:0000256" key="2">
    <source>
        <dbReference type="ARBA" id="ARBA00022729"/>
    </source>
</evidence>
<keyword evidence="4" id="KW-1185">Reference proteome</keyword>
<evidence type="ECO:0000256" key="3">
    <source>
        <dbReference type="ARBA" id="ARBA00022737"/>
    </source>
</evidence>
<dbReference type="Gene3D" id="3.80.10.10">
    <property type="entry name" value="Ribonuclease Inhibitor"/>
    <property type="match status" value="1"/>
</dbReference>
<dbReference type="GeneID" id="125776869"/>
<reference evidence="5" key="2">
    <citation type="submission" date="2025-08" db="UniProtKB">
        <authorList>
            <consortium name="RefSeq"/>
        </authorList>
    </citation>
    <scope>IDENTIFICATION</scope>
    <source>
        <tissue evidence="5">Adult</tissue>
    </source>
</reference>
<protein>
    <submittedName>
        <fullName evidence="5">Carboxypeptidase N subunit 2-like</fullName>
    </submittedName>
</protein>
<dbReference type="RefSeq" id="XP_049306562.1">
    <property type="nucleotide sequence ID" value="XM_049450605.1"/>
</dbReference>
<dbReference type="PANTHER" id="PTHR24369:SF210">
    <property type="entry name" value="CHAOPTIN-RELATED"/>
    <property type="match status" value="1"/>
</dbReference>
<dbReference type="PANTHER" id="PTHR24369">
    <property type="entry name" value="ANTIGEN BSP, PUTATIVE-RELATED"/>
    <property type="match status" value="1"/>
</dbReference>
<dbReference type="SMART" id="SM00369">
    <property type="entry name" value="LRR_TYP"/>
    <property type="match status" value="4"/>
</dbReference>
<sequence>MRAIIIYLDEPNKTTFVYNSDLAAKPPEDFFQIPNVFHLQLIIKSSADIISVPTYIFSKHYQLETLTLTLQGLRGQDLSLQNLTQTHFENLTALRQLDLAGNNMRRLEATIFTALTKLNCLNLSRNEIEELPESLFANQHQLLILDLSHNLLTYLTTQLFDQTPWLWQLKLGGNHLHDTTNLIENLKPLHYLHMLDLSQNKLQTIWSTESHVNATTTSLKIFRYSNMGMNLTLADGLKYITKLQQENYEGGKLNLTVINLSGNRLRDFTLDWLYN</sequence>
<dbReference type="PRINTS" id="PR00019">
    <property type="entry name" value="LEURICHRPT"/>
</dbReference>
<dbReference type="Pfam" id="PF13855">
    <property type="entry name" value="LRR_8"/>
    <property type="match status" value="1"/>
</dbReference>
<dbReference type="InterPro" id="IPR032675">
    <property type="entry name" value="LRR_dom_sf"/>
</dbReference>
<dbReference type="InterPro" id="IPR050541">
    <property type="entry name" value="LRR_TM_domain-containing"/>
</dbReference>
<dbReference type="SUPFAM" id="SSF52058">
    <property type="entry name" value="L domain-like"/>
    <property type="match status" value="1"/>
</dbReference>
<organism evidence="4 5">
    <name type="scientific">Bactrocera dorsalis</name>
    <name type="common">Oriental fruit fly</name>
    <name type="synonym">Dacus dorsalis</name>
    <dbReference type="NCBI Taxonomy" id="27457"/>
    <lineage>
        <taxon>Eukaryota</taxon>
        <taxon>Metazoa</taxon>
        <taxon>Ecdysozoa</taxon>
        <taxon>Arthropoda</taxon>
        <taxon>Hexapoda</taxon>
        <taxon>Insecta</taxon>
        <taxon>Pterygota</taxon>
        <taxon>Neoptera</taxon>
        <taxon>Endopterygota</taxon>
        <taxon>Diptera</taxon>
        <taxon>Brachycera</taxon>
        <taxon>Muscomorpha</taxon>
        <taxon>Tephritoidea</taxon>
        <taxon>Tephritidae</taxon>
        <taxon>Bactrocera</taxon>
        <taxon>Bactrocera</taxon>
    </lineage>
</organism>
<evidence type="ECO:0000256" key="1">
    <source>
        <dbReference type="ARBA" id="ARBA00022614"/>
    </source>
</evidence>
<dbReference type="InterPro" id="IPR003591">
    <property type="entry name" value="Leu-rich_rpt_typical-subtyp"/>
</dbReference>
<reference evidence="4" key="1">
    <citation type="submission" date="2025-05" db="UniProtKB">
        <authorList>
            <consortium name="RefSeq"/>
        </authorList>
    </citation>
    <scope>NUCLEOTIDE SEQUENCE [LARGE SCALE GENOMIC DNA]</scope>
</reference>